<proteinExistence type="predicted"/>
<reference evidence="5 6" key="1">
    <citation type="submission" date="2019-06" db="EMBL/GenBank/DDBJ databases">
        <title>A chromosomal-level reference genome of Carpinus fangiana (Coryloideae, Betulaceae).</title>
        <authorList>
            <person name="Yang X."/>
            <person name="Wang Z."/>
            <person name="Zhang L."/>
            <person name="Hao G."/>
            <person name="Liu J."/>
            <person name="Yang Y."/>
        </authorList>
    </citation>
    <scope>NUCLEOTIDE SEQUENCE [LARGE SCALE GENOMIC DNA]</scope>
    <source>
        <strain evidence="5">Cfa_2016G</strain>
        <tissue evidence="5">Leaf</tissue>
    </source>
</reference>
<comment type="caution">
    <text evidence="5">The sequence shown here is derived from an EMBL/GenBank/DDBJ whole genome shotgun (WGS) entry which is preliminary data.</text>
</comment>
<gene>
    <name evidence="5" type="ORF">FH972_022813</name>
</gene>
<dbReference type="InterPro" id="IPR052041">
    <property type="entry name" value="Nucleic_acid_metab_PIN/TRAM"/>
</dbReference>
<dbReference type="Gene3D" id="1.10.8.80">
    <property type="entry name" value="Magnesium chelatase subunit I, C-Terminal domain"/>
    <property type="match status" value="1"/>
</dbReference>
<organism evidence="5 6">
    <name type="scientific">Carpinus fangiana</name>
    <dbReference type="NCBI Taxonomy" id="176857"/>
    <lineage>
        <taxon>Eukaryota</taxon>
        <taxon>Viridiplantae</taxon>
        <taxon>Streptophyta</taxon>
        <taxon>Embryophyta</taxon>
        <taxon>Tracheophyta</taxon>
        <taxon>Spermatophyta</taxon>
        <taxon>Magnoliopsida</taxon>
        <taxon>eudicotyledons</taxon>
        <taxon>Gunneridae</taxon>
        <taxon>Pentapetalae</taxon>
        <taxon>rosids</taxon>
        <taxon>fabids</taxon>
        <taxon>Fagales</taxon>
        <taxon>Betulaceae</taxon>
        <taxon>Carpinus</taxon>
    </lineage>
</organism>
<dbReference type="PANTHER" id="PTHR11603">
    <property type="entry name" value="AAA FAMILY ATPASE"/>
    <property type="match status" value="1"/>
</dbReference>
<evidence type="ECO:0000313" key="5">
    <source>
        <dbReference type="EMBL" id="KAB8343223.1"/>
    </source>
</evidence>
<protein>
    <recommendedName>
        <fullName evidence="1">magnesium chelatase</fullName>
        <ecNumber evidence="1">6.6.1.1</ecNumber>
    </recommendedName>
</protein>
<dbReference type="PANTHER" id="PTHR11603:SF132">
    <property type="entry name" value="C2H2-TYPE DOMAIN-CONTAINING PROTEIN"/>
    <property type="match status" value="1"/>
</dbReference>
<dbReference type="AlphaFoldDB" id="A0A5N6KVJ9"/>
<dbReference type="EC" id="6.6.1.1" evidence="1"/>
<dbReference type="Proteomes" id="UP000327013">
    <property type="component" value="Unassembled WGS sequence"/>
</dbReference>
<evidence type="ECO:0000313" key="6">
    <source>
        <dbReference type="Proteomes" id="UP000327013"/>
    </source>
</evidence>
<keyword evidence="6" id="KW-1185">Reference proteome</keyword>
<accession>A0A5N6KVJ9</accession>
<dbReference type="GO" id="GO:0016851">
    <property type="term" value="F:magnesium chelatase activity"/>
    <property type="evidence" value="ECO:0007669"/>
    <property type="project" value="UniProtKB-EC"/>
</dbReference>
<evidence type="ECO:0000256" key="2">
    <source>
        <dbReference type="ARBA" id="ARBA00023444"/>
    </source>
</evidence>
<feature type="domain" description="ChlI/MoxR AAA lid" evidence="4">
    <location>
        <begin position="259"/>
        <end position="317"/>
    </location>
</feature>
<evidence type="ECO:0000256" key="1">
    <source>
        <dbReference type="ARBA" id="ARBA00012825"/>
    </source>
</evidence>
<evidence type="ECO:0000256" key="3">
    <source>
        <dbReference type="SAM" id="MobiDB-lite"/>
    </source>
</evidence>
<dbReference type="InterPro" id="IPR041628">
    <property type="entry name" value="ChlI/MoxR_AAA_lid"/>
</dbReference>
<sequence length="353" mass="37711">MNSSLAATLESLDDIALAILTTLIASQHLIIRAPASTLSSLDSDISRIASFTFSFTCASITCTSSTTVNDFSEAIILDSSARRDNDELDLDTRRIANIVVARDLDLASEDVQIQALEVMRQRRALSHTALHAAPNNFLFIALLSNAPPTYNTENNSRPTPTSRGLIKHLNDHFFISHVHDPDTSDSSSLLSTTSSSNDTASISSATGSQTSILIHSPPTSTDPPPISPSTIATLQQSLATIRTTAEIRRYAHDILTYLRLHRCVAGGVSAIAARHLDALARVLALLHGLDYVTPALVQLAARKVLRHRVVLATAATERSVQWGSARGAVRAALVGVEAGEVVEDVLGTVPCPL</sequence>
<feature type="region of interest" description="Disordered" evidence="3">
    <location>
        <begin position="185"/>
        <end position="204"/>
    </location>
</feature>
<name>A0A5N6KVJ9_9ROSI</name>
<dbReference type="Pfam" id="PF17863">
    <property type="entry name" value="AAA_lid_2"/>
    <property type="match status" value="1"/>
</dbReference>
<dbReference type="OrthoDB" id="444631at2759"/>
<evidence type="ECO:0000259" key="4">
    <source>
        <dbReference type="Pfam" id="PF17863"/>
    </source>
</evidence>
<comment type="pathway">
    <text evidence="2">Porphyrin-containing compound metabolism.</text>
</comment>
<dbReference type="EMBL" id="VIBQ01000012">
    <property type="protein sequence ID" value="KAB8343223.1"/>
    <property type="molecule type" value="Genomic_DNA"/>
</dbReference>